<reference evidence="2 3" key="1">
    <citation type="journal article" date="2011" name="J. Bacteriol.">
        <title>Genome sequence of Brevibacillus laterosporus LMG 15441, a pathogen of invertebrates.</title>
        <authorList>
            <person name="Djukic M."/>
            <person name="Poehlein A."/>
            <person name="Thurmer A."/>
            <person name="Daniel R."/>
        </authorList>
    </citation>
    <scope>NUCLEOTIDE SEQUENCE [LARGE SCALE GENOMIC DNA]</scope>
    <source>
        <strain evidence="2 3">LMG 15441</strain>
    </source>
</reference>
<gene>
    <name evidence="2" type="ORF">BRLA_c037480</name>
</gene>
<feature type="transmembrane region" description="Helical" evidence="1">
    <location>
        <begin position="6"/>
        <end position="29"/>
    </location>
</feature>
<evidence type="ECO:0000313" key="3">
    <source>
        <dbReference type="Proteomes" id="UP000005850"/>
    </source>
</evidence>
<proteinExistence type="predicted"/>
<dbReference type="AlphaFoldDB" id="A0A075R9V7"/>
<sequence length="55" mass="6159">MKSAVLMTYAFLGITMLLVLLFTMLWVILKSDKTVITNGSARSQLRDPTDPATRE</sequence>
<protein>
    <submittedName>
        <fullName evidence="2">Uncharacterized protein</fullName>
    </submittedName>
</protein>
<evidence type="ECO:0000256" key="1">
    <source>
        <dbReference type="SAM" id="Phobius"/>
    </source>
</evidence>
<dbReference type="EMBL" id="CP007806">
    <property type="protein sequence ID" value="AIG28048.1"/>
    <property type="molecule type" value="Genomic_DNA"/>
</dbReference>
<dbReference type="HOGENOM" id="CLU_3023032_0_0_9"/>
<keyword evidence="1" id="KW-1133">Transmembrane helix</keyword>
<dbReference type="KEGG" id="blr:BRLA_c037480"/>
<keyword evidence="1" id="KW-0812">Transmembrane</keyword>
<accession>A0A075R9V7</accession>
<dbReference type="Proteomes" id="UP000005850">
    <property type="component" value="Chromosome"/>
</dbReference>
<evidence type="ECO:0000313" key="2">
    <source>
        <dbReference type="EMBL" id="AIG28048.1"/>
    </source>
</evidence>
<keyword evidence="3" id="KW-1185">Reference proteome</keyword>
<name>A0A075R9V7_BRELA</name>
<organism evidence="2 3">
    <name type="scientific">Brevibacillus laterosporus LMG 15441</name>
    <dbReference type="NCBI Taxonomy" id="1042163"/>
    <lineage>
        <taxon>Bacteria</taxon>
        <taxon>Bacillati</taxon>
        <taxon>Bacillota</taxon>
        <taxon>Bacilli</taxon>
        <taxon>Bacillales</taxon>
        <taxon>Paenibacillaceae</taxon>
        <taxon>Brevibacillus</taxon>
    </lineage>
</organism>
<keyword evidence="1" id="KW-0472">Membrane</keyword>
<dbReference type="RefSeq" id="WP_003338786.1">
    <property type="nucleotide sequence ID" value="NZ_CP007806.1"/>
</dbReference>